<name>A0A7G9GYH5_9FUSO</name>
<dbReference type="RefSeq" id="WP_187423129.1">
    <property type="nucleotide sequence ID" value="NZ_CP060637.1"/>
</dbReference>
<dbReference type="AlphaFoldDB" id="A0A7G9GYH5"/>
<sequence>MIDDFLIFNSKSLPFKNKDEFEKEIGQFFKLIRKLSLERHYVKLKTNIPLESLKVFENLTFKEVLNKVDHDIKSLILSLIANKIDVNIEIPIISEEEEKNLGLIEYKYNDESNIEMGCVDLFNTFLISFKSSLEWESPKINIKKYIFTEYEEIKELEVEINNISKEEHLIFHKEILENRRYKIIKDLIDNFSENKVKYLKNKIIVNFEAEKMLIKLNKEVLEKAITVLYDLDIGNKKIEDYTYSNESETVRKNPILSEKRLFTFDNGSKDYAFNHIKNLPKGNRIYYLEKDEKIYICYIGPHLPTKNFK</sequence>
<dbReference type="KEGG" id="fho:H9Q81_03190"/>
<dbReference type="Proteomes" id="UP000515913">
    <property type="component" value="Chromosome"/>
</dbReference>
<gene>
    <name evidence="1" type="ORF">H9Q81_03190</name>
</gene>
<proteinExistence type="predicted"/>
<evidence type="ECO:0000313" key="1">
    <source>
        <dbReference type="EMBL" id="QNM15857.1"/>
    </source>
</evidence>
<reference evidence="1 2" key="1">
    <citation type="submission" date="2020-08" db="EMBL/GenBank/DDBJ databases">
        <authorList>
            <person name="Liu C."/>
            <person name="Sun Q."/>
        </authorList>
    </citation>
    <scope>NUCLEOTIDE SEQUENCE [LARGE SCALE GENOMIC DNA]</scope>
    <source>
        <strain evidence="1 2">NSJ-57</strain>
    </source>
</reference>
<dbReference type="EMBL" id="CP060637">
    <property type="protein sequence ID" value="QNM15857.1"/>
    <property type="molecule type" value="Genomic_DNA"/>
</dbReference>
<accession>A0A7G9GYH5</accession>
<organism evidence="1 2">
    <name type="scientific">Fusobacterium hominis</name>
    <dbReference type="NCBI Taxonomy" id="2764326"/>
    <lineage>
        <taxon>Bacteria</taxon>
        <taxon>Fusobacteriati</taxon>
        <taxon>Fusobacteriota</taxon>
        <taxon>Fusobacteriia</taxon>
        <taxon>Fusobacteriales</taxon>
        <taxon>Fusobacteriaceae</taxon>
        <taxon>Fusobacterium</taxon>
    </lineage>
</organism>
<keyword evidence="2" id="KW-1185">Reference proteome</keyword>
<protein>
    <submittedName>
        <fullName evidence="1">Uncharacterized protein</fullName>
    </submittedName>
</protein>
<evidence type="ECO:0000313" key="2">
    <source>
        <dbReference type="Proteomes" id="UP000515913"/>
    </source>
</evidence>